<comment type="caution">
    <text evidence="5">The sequence shown here is derived from an EMBL/GenBank/DDBJ whole genome shotgun (WGS) entry which is preliminary data.</text>
</comment>
<dbReference type="HAMAP" id="MF_00385">
    <property type="entry name" value="Ribosomal_bS16"/>
    <property type="match status" value="1"/>
</dbReference>
<dbReference type="SUPFAM" id="SSF54565">
    <property type="entry name" value="Ribosomal protein S16"/>
    <property type="match status" value="1"/>
</dbReference>
<evidence type="ECO:0000313" key="6">
    <source>
        <dbReference type="Proteomes" id="UP001383192"/>
    </source>
</evidence>
<feature type="compositionally biased region" description="Polar residues" evidence="4">
    <location>
        <begin position="100"/>
        <end position="116"/>
    </location>
</feature>
<dbReference type="InterPro" id="IPR000307">
    <property type="entry name" value="Ribosomal_bS16"/>
</dbReference>
<dbReference type="NCBIfam" id="TIGR00002">
    <property type="entry name" value="S16"/>
    <property type="match status" value="1"/>
</dbReference>
<dbReference type="AlphaFoldDB" id="A0AAW0E512"/>
<dbReference type="PANTHER" id="PTHR12919:SF20">
    <property type="entry name" value="SMALL RIBOSOMAL SUBUNIT PROTEIN BS16M"/>
    <property type="match status" value="1"/>
</dbReference>
<evidence type="ECO:0000256" key="4">
    <source>
        <dbReference type="SAM" id="MobiDB-lite"/>
    </source>
</evidence>
<dbReference type="Gene3D" id="3.30.1320.10">
    <property type="match status" value="1"/>
</dbReference>
<dbReference type="EMBL" id="JAYKXP010000004">
    <property type="protein sequence ID" value="KAK7059052.1"/>
    <property type="molecule type" value="Genomic_DNA"/>
</dbReference>
<name>A0AAW0E512_9AGAR</name>
<proteinExistence type="inferred from homology"/>
<dbReference type="Pfam" id="PF00886">
    <property type="entry name" value="Ribosomal_S16"/>
    <property type="match status" value="1"/>
</dbReference>
<evidence type="ECO:0008006" key="7">
    <source>
        <dbReference type="Google" id="ProtNLM"/>
    </source>
</evidence>
<dbReference type="InterPro" id="IPR023803">
    <property type="entry name" value="Ribosomal_bS16_dom_sf"/>
</dbReference>
<reference evidence="5 6" key="1">
    <citation type="submission" date="2024-01" db="EMBL/GenBank/DDBJ databases">
        <title>A draft genome for a cacao thread blight-causing isolate of Paramarasmius palmivorus.</title>
        <authorList>
            <person name="Baruah I.K."/>
            <person name="Bukari Y."/>
            <person name="Amoako-Attah I."/>
            <person name="Meinhardt L.W."/>
            <person name="Bailey B.A."/>
            <person name="Cohen S.P."/>
        </authorList>
    </citation>
    <scope>NUCLEOTIDE SEQUENCE [LARGE SCALE GENOMIC DNA]</scope>
    <source>
        <strain evidence="5 6">GH-12</strain>
    </source>
</reference>
<protein>
    <recommendedName>
        <fullName evidence="7">Ribosomal protein S16</fullName>
    </recommendedName>
</protein>
<evidence type="ECO:0000256" key="3">
    <source>
        <dbReference type="ARBA" id="ARBA00023274"/>
    </source>
</evidence>
<comment type="similarity">
    <text evidence="1">Belongs to the bacterial ribosomal protein bS16 family.</text>
</comment>
<keyword evidence="2" id="KW-0689">Ribosomal protein</keyword>
<sequence length="116" mass="12908">MPMRLRLAVHGRRHDRIFHLVAINQRARRNAKPTELLGIYDPRVKPGGRDHKTMEWSVGRIRYWLDVGAVPSKTVVKLLELGKILKPGSPYHQDAPAATLQASPLGASSPTPTKST</sequence>
<evidence type="ECO:0000256" key="2">
    <source>
        <dbReference type="ARBA" id="ARBA00022980"/>
    </source>
</evidence>
<keyword evidence="6" id="KW-1185">Reference proteome</keyword>
<dbReference type="PANTHER" id="PTHR12919">
    <property type="entry name" value="30S RIBOSOMAL PROTEIN S16"/>
    <property type="match status" value="1"/>
</dbReference>
<dbReference type="GO" id="GO:0005763">
    <property type="term" value="C:mitochondrial small ribosomal subunit"/>
    <property type="evidence" value="ECO:0007669"/>
    <property type="project" value="TreeGrafter"/>
</dbReference>
<dbReference type="Proteomes" id="UP001383192">
    <property type="component" value="Unassembled WGS sequence"/>
</dbReference>
<keyword evidence="3" id="KW-0687">Ribonucleoprotein</keyword>
<evidence type="ECO:0000256" key="1">
    <source>
        <dbReference type="ARBA" id="ARBA00006668"/>
    </source>
</evidence>
<evidence type="ECO:0000313" key="5">
    <source>
        <dbReference type="EMBL" id="KAK7059052.1"/>
    </source>
</evidence>
<dbReference type="GO" id="GO:0032543">
    <property type="term" value="P:mitochondrial translation"/>
    <property type="evidence" value="ECO:0007669"/>
    <property type="project" value="TreeGrafter"/>
</dbReference>
<gene>
    <name evidence="5" type="ORF">VNI00_001676</name>
</gene>
<organism evidence="5 6">
    <name type="scientific">Paramarasmius palmivorus</name>
    <dbReference type="NCBI Taxonomy" id="297713"/>
    <lineage>
        <taxon>Eukaryota</taxon>
        <taxon>Fungi</taxon>
        <taxon>Dikarya</taxon>
        <taxon>Basidiomycota</taxon>
        <taxon>Agaricomycotina</taxon>
        <taxon>Agaricomycetes</taxon>
        <taxon>Agaricomycetidae</taxon>
        <taxon>Agaricales</taxon>
        <taxon>Marasmiineae</taxon>
        <taxon>Marasmiaceae</taxon>
        <taxon>Paramarasmius</taxon>
    </lineage>
</organism>
<feature type="region of interest" description="Disordered" evidence="4">
    <location>
        <begin position="88"/>
        <end position="116"/>
    </location>
</feature>
<dbReference type="GO" id="GO:0003735">
    <property type="term" value="F:structural constituent of ribosome"/>
    <property type="evidence" value="ECO:0007669"/>
    <property type="project" value="InterPro"/>
</dbReference>
<accession>A0AAW0E512</accession>